<protein>
    <submittedName>
        <fullName evidence="1 2">Uncharacterized protein</fullName>
    </submittedName>
</protein>
<evidence type="ECO:0000313" key="2">
    <source>
        <dbReference type="EnsemblMetazoa" id="PHUM586940-PA"/>
    </source>
</evidence>
<name>E0W290_PEDHC</name>
<dbReference type="Proteomes" id="UP000009046">
    <property type="component" value="Unassembled WGS sequence"/>
</dbReference>
<dbReference type="EnsemblMetazoa" id="PHUM586940-RA">
    <property type="protein sequence ID" value="PHUM586940-PA"/>
    <property type="gene ID" value="PHUM586940"/>
</dbReference>
<accession>E0W290</accession>
<dbReference type="EMBL" id="DS235874">
    <property type="protein sequence ID" value="EEB19746.1"/>
    <property type="molecule type" value="Genomic_DNA"/>
</dbReference>
<dbReference type="RefSeq" id="XP_002432484.1">
    <property type="nucleotide sequence ID" value="XM_002432439.1"/>
</dbReference>
<dbReference type="GeneID" id="8232653"/>
<keyword evidence="3" id="KW-1185">Reference proteome</keyword>
<reference evidence="1" key="2">
    <citation type="submission" date="2007-04" db="EMBL/GenBank/DDBJ databases">
        <title>The genome of the human body louse.</title>
        <authorList>
            <consortium name="The Human Body Louse Genome Consortium"/>
            <person name="Kirkness E."/>
            <person name="Walenz B."/>
            <person name="Hass B."/>
            <person name="Bruggner R."/>
            <person name="Strausberg R."/>
        </authorList>
    </citation>
    <scope>NUCLEOTIDE SEQUENCE</scope>
    <source>
        <strain evidence="1">USDA</strain>
    </source>
</reference>
<dbReference type="AlphaFoldDB" id="E0W290"/>
<dbReference type="CTD" id="8232653"/>
<evidence type="ECO:0000313" key="3">
    <source>
        <dbReference type="Proteomes" id="UP000009046"/>
    </source>
</evidence>
<dbReference type="EMBL" id="AAZO01007154">
    <property type="status" value="NOT_ANNOTATED_CDS"/>
    <property type="molecule type" value="Genomic_DNA"/>
</dbReference>
<sequence length="86" mass="9889">MIILIKINSGIVPPLGCVYVRVCVHTRASNFIPENFKQIPISFPVERFFANVSSGYLITLSLWCHKNIFFLFRSVDTTTFSRLFCL</sequence>
<dbReference type="VEuPathDB" id="VectorBase:PHUM586940"/>
<evidence type="ECO:0000313" key="1">
    <source>
        <dbReference type="EMBL" id="EEB19746.1"/>
    </source>
</evidence>
<organism>
    <name type="scientific">Pediculus humanus subsp. corporis</name>
    <name type="common">Body louse</name>
    <dbReference type="NCBI Taxonomy" id="121224"/>
    <lineage>
        <taxon>Eukaryota</taxon>
        <taxon>Metazoa</taxon>
        <taxon>Ecdysozoa</taxon>
        <taxon>Arthropoda</taxon>
        <taxon>Hexapoda</taxon>
        <taxon>Insecta</taxon>
        <taxon>Pterygota</taxon>
        <taxon>Neoptera</taxon>
        <taxon>Paraneoptera</taxon>
        <taxon>Psocodea</taxon>
        <taxon>Troctomorpha</taxon>
        <taxon>Phthiraptera</taxon>
        <taxon>Anoplura</taxon>
        <taxon>Pediculidae</taxon>
        <taxon>Pediculus</taxon>
    </lineage>
</organism>
<dbReference type="KEGG" id="phu:Phum_PHUM586940"/>
<dbReference type="HOGENOM" id="CLU_2500603_0_0_1"/>
<reference evidence="2" key="3">
    <citation type="submission" date="2020-05" db="UniProtKB">
        <authorList>
            <consortium name="EnsemblMetazoa"/>
        </authorList>
    </citation>
    <scope>IDENTIFICATION</scope>
    <source>
        <strain evidence="2">USDA</strain>
    </source>
</reference>
<reference evidence="1" key="1">
    <citation type="submission" date="2007-04" db="EMBL/GenBank/DDBJ databases">
        <title>Annotation of Pediculus humanus corporis strain USDA.</title>
        <authorList>
            <person name="Kirkness E."/>
            <person name="Hannick L."/>
            <person name="Hass B."/>
            <person name="Bruggner R."/>
            <person name="Lawson D."/>
            <person name="Bidwell S."/>
            <person name="Joardar V."/>
            <person name="Caler E."/>
            <person name="Walenz B."/>
            <person name="Inman J."/>
            <person name="Schobel S."/>
            <person name="Galinsky K."/>
            <person name="Amedeo P."/>
            <person name="Strausberg R."/>
        </authorList>
    </citation>
    <scope>NUCLEOTIDE SEQUENCE</scope>
    <source>
        <strain evidence="1">USDA</strain>
    </source>
</reference>
<proteinExistence type="predicted"/>
<gene>
    <name evidence="2" type="primary">8232653</name>
    <name evidence="1" type="ORF">Phum_PHUM586940</name>
</gene>
<dbReference type="InParanoid" id="E0W290"/>